<name>A0A117MBY7_9EURY</name>
<dbReference type="GO" id="GO:0016874">
    <property type="term" value="F:ligase activity"/>
    <property type="evidence" value="ECO:0007669"/>
    <property type="project" value="UniProtKB-KW"/>
</dbReference>
<feature type="short sequence motif" description="HXTX 2" evidence="2">
    <location>
        <begin position="136"/>
        <end position="139"/>
    </location>
</feature>
<dbReference type="HAMAP" id="MF_01940">
    <property type="entry name" value="RNA_CPDase"/>
    <property type="match status" value="1"/>
</dbReference>
<dbReference type="InterPro" id="IPR009097">
    <property type="entry name" value="Cyclic_Pdiesterase"/>
</dbReference>
<evidence type="ECO:0000256" key="2">
    <source>
        <dbReference type="HAMAP-Rule" id="MF_01940"/>
    </source>
</evidence>
<comment type="catalytic activity">
    <reaction evidence="2">
        <text>a 3'-end 2',3'-cyclophospho-ribonucleotide-RNA + H2O = a 3'-end 2'-phospho-ribonucleotide-RNA + H(+)</text>
        <dbReference type="Rhea" id="RHEA:11828"/>
        <dbReference type="Rhea" id="RHEA-COMP:10464"/>
        <dbReference type="Rhea" id="RHEA-COMP:17353"/>
        <dbReference type="ChEBI" id="CHEBI:15377"/>
        <dbReference type="ChEBI" id="CHEBI:15378"/>
        <dbReference type="ChEBI" id="CHEBI:83064"/>
        <dbReference type="ChEBI" id="CHEBI:173113"/>
        <dbReference type="EC" id="3.1.4.58"/>
    </reaction>
</comment>
<keyword evidence="1 2" id="KW-0378">Hydrolase</keyword>
<dbReference type="EMBL" id="LGFT01000053">
    <property type="protein sequence ID" value="KUK43710.1"/>
    <property type="molecule type" value="Genomic_DNA"/>
</dbReference>
<feature type="domain" description="Phosphoesterase HXTX" evidence="3">
    <location>
        <begin position="111"/>
        <end position="187"/>
    </location>
</feature>
<dbReference type="InterPro" id="IPR004175">
    <property type="entry name" value="RNA_CPDase"/>
</dbReference>
<organism evidence="5 6">
    <name type="scientific">Methanothrix harundinacea</name>
    <dbReference type="NCBI Taxonomy" id="301375"/>
    <lineage>
        <taxon>Archaea</taxon>
        <taxon>Methanobacteriati</taxon>
        <taxon>Methanobacteriota</taxon>
        <taxon>Stenosarchaea group</taxon>
        <taxon>Methanomicrobia</taxon>
        <taxon>Methanotrichales</taxon>
        <taxon>Methanotrichaceae</taxon>
        <taxon>Methanothrix</taxon>
    </lineage>
</organism>
<dbReference type="Gene3D" id="3.90.1140.10">
    <property type="entry name" value="Cyclic phosphodiesterase"/>
    <property type="match status" value="1"/>
</dbReference>
<feature type="domain" description="Phosphoesterase HXTX" evidence="3">
    <location>
        <begin position="24"/>
        <end position="103"/>
    </location>
</feature>
<dbReference type="EMBL" id="LGHB01000029">
    <property type="protein sequence ID" value="KUK95667.1"/>
    <property type="molecule type" value="Genomic_DNA"/>
</dbReference>
<evidence type="ECO:0000313" key="4">
    <source>
        <dbReference type="EMBL" id="KUK43710.1"/>
    </source>
</evidence>
<dbReference type="GO" id="GO:0008664">
    <property type="term" value="F:RNA 2',3'-cyclic 3'-phosphodiesterase activity"/>
    <property type="evidence" value="ECO:0007669"/>
    <property type="project" value="UniProtKB-EC"/>
</dbReference>
<reference evidence="5" key="1">
    <citation type="journal article" date="2015" name="MBio">
        <title>Genome-resolved metagenomic analysis reveals roles for candidate phyla and other microbial community members in biogeochemical transformations in oil reservoirs.</title>
        <authorList>
            <person name="Hu P."/>
            <person name="Tom L."/>
            <person name="Singh A."/>
            <person name="Thomas B.C."/>
            <person name="Baker B.J."/>
            <person name="Piceno Y.M."/>
            <person name="Andersen G.L."/>
            <person name="Banfield J.F."/>
        </authorList>
    </citation>
    <scope>NUCLEOTIDE SEQUENCE [LARGE SCALE GENOMIC DNA]</scope>
    <source>
        <strain evidence="5">56_747</strain>
    </source>
</reference>
<feature type="active site" description="Proton acceptor" evidence="2">
    <location>
        <position position="136"/>
    </location>
</feature>
<dbReference type="Proteomes" id="UP000053961">
    <property type="component" value="Unassembled WGS sequence"/>
</dbReference>
<feature type="short sequence motif" description="HXTX 1" evidence="2">
    <location>
        <begin position="55"/>
        <end position="58"/>
    </location>
</feature>
<sequence length="198" mass="21547">MAQKGARPERRTGPEKGIRSFVAVDIPDSMREEIAKVQKEIGLPGVRLVKPGLIHVTLKFLGDVPLPKVERVVEALGGVSRPAFTARVRGVGAFPGRSIRVVWIGAEGEFEGLFHAVEAALSPLGFPRERRRFTSHATIARVGRPSPETTSLLAARLAPHRDVDLGEFRATEFLLKKSTLTPGGPIYEDVAAFPLSRL</sequence>
<comment type="similarity">
    <text evidence="2">Belongs to the 2H phosphoesterase superfamily. ThpR family.</text>
</comment>
<dbReference type="AlphaFoldDB" id="A0A117MBY7"/>
<comment type="caution">
    <text evidence="5">The sequence shown here is derived from an EMBL/GenBank/DDBJ whole genome shotgun (WGS) entry which is preliminary data.</text>
</comment>
<evidence type="ECO:0000313" key="6">
    <source>
        <dbReference type="Proteomes" id="UP000053961"/>
    </source>
</evidence>
<comment type="function">
    <text evidence="2">Hydrolyzes RNA 2',3'-cyclic phosphodiester to an RNA 2'-phosphomonoester.</text>
</comment>
<evidence type="ECO:0000259" key="3">
    <source>
        <dbReference type="Pfam" id="PF02834"/>
    </source>
</evidence>
<feature type="active site" description="Proton donor" evidence="2">
    <location>
        <position position="55"/>
    </location>
</feature>
<evidence type="ECO:0000313" key="5">
    <source>
        <dbReference type="EMBL" id="KUK95667.1"/>
    </source>
</evidence>
<accession>A0A117MBY7</accession>
<dbReference type="Proteomes" id="UP000057043">
    <property type="component" value="Unassembled WGS sequence"/>
</dbReference>
<dbReference type="PATRIC" id="fig|301375.6.peg.889"/>
<reference evidence="6 7" key="2">
    <citation type="journal article" date="2015" name="MBio">
        <title>Genome-Resolved Metagenomic Analysis Reveals Roles for Candidate Phyla and Other Microbial Community Members in Biogeochemical Transformations in Oil Reservoirs.</title>
        <authorList>
            <person name="Hu P."/>
            <person name="Tom L."/>
            <person name="Singh A."/>
            <person name="Thomas B.C."/>
            <person name="Baker B.J."/>
            <person name="Piceno Y.M."/>
            <person name="Andersen G.L."/>
            <person name="Banfield J.F."/>
        </authorList>
    </citation>
    <scope>NUCLEOTIDE SEQUENCE [LARGE SCALE GENOMIC DNA]</scope>
    <source>
        <strain evidence="4">57_489</strain>
    </source>
</reference>
<dbReference type="GO" id="GO:0004113">
    <property type="term" value="F:2',3'-cyclic-nucleotide 3'-phosphodiesterase activity"/>
    <property type="evidence" value="ECO:0007669"/>
    <property type="project" value="InterPro"/>
</dbReference>
<dbReference type="NCBIfam" id="TIGR02258">
    <property type="entry name" value="2_5_ligase"/>
    <property type="match status" value="1"/>
</dbReference>
<keyword evidence="5" id="KW-0436">Ligase</keyword>
<dbReference type="InterPro" id="IPR014051">
    <property type="entry name" value="Phosphoesterase_HXTX"/>
</dbReference>
<dbReference type="PANTHER" id="PTHR35561">
    <property type="entry name" value="RNA 2',3'-CYCLIC PHOSPHODIESTERASE"/>
    <property type="match status" value="1"/>
</dbReference>
<protein>
    <recommendedName>
        <fullName evidence="2">RNA 2',3'-cyclic phosphodiesterase</fullName>
        <shortName evidence="2">RNA 2',3'-CPDase</shortName>
        <ecNumber evidence="2">3.1.4.58</ecNumber>
    </recommendedName>
</protein>
<proteinExistence type="inferred from homology"/>
<dbReference type="PANTHER" id="PTHR35561:SF1">
    <property type="entry name" value="RNA 2',3'-CYCLIC PHOSPHODIESTERASE"/>
    <property type="match status" value="1"/>
</dbReference>
<evidence type="ECO:0000313" key="7">
    <source>
        <dbReference type="Proteomes" id="UP000057043"/>
    </source>
</evidence>
<dbReference type="EC" id="3.1.4.58" evidence="2"/>
<dbReference type="SUPFAM" id="SSF55144">
    <property type="entry name" value="LigT-like"/>
    <property type="match status" value="1"/>
</dbReference>
<gene>
    <name evidence="4" type="ORF">XD72_1920</name>
    <name evidence="5" type="ORF">XE07_1691</name>
</gene>
<dbReference type="Pfam" id="PF02834">
    <property type="entry name" value="LigT_PEase"/>
    <property type="match status" value="2"/>
</dbReference>
<evidence type="ECO:0000256" key="1">
    <source>
        <dbReference type="ARBA" id="ARBA00022801"/>
    </source>
</evidence>